<evidence type="ECO:0000313" key="3">
    <source>
        <dbReference type="EMBL" id="TDP59063.1"/>
    </source>
</evidence>
<reference evidence="3 4" key="1">
    <citation type="submission" date="2019-03" db="EMBL/GenBank/DDBJ databases">
        <title>Genomic Encyclopedia of Type Strains, Phase IV (KMG-IV): sequencing the most valuable type-strain genomes for metagenomic binning, comparative biology and taxonomic classification.</title>
        <authorList>
            <person name="Goeker M."/>
        </authorList>
    </citation>
    <scope>NUCLEOTIDE SEQUENCE [LARGE SCALE GENOMIC DNA]</scope>
    <source>
        <strain evidence="3 4">DSM 16998</strain>
    </source>
</reference>
<evidence type="ECO:0000313" key="4">
    <source>
        <dbReference type="Proteomes" id="UP000295361"/>
    </source>
</evidence>
<accession>A0A4R6QB90</accession>
<keyword evidence="4" id="KW-1185">Reference proteome</keyword>
<keyword evidence="1" id="KW-0663">Pyridoxal phosphate</keyword>
<evidence type="ECO:0000259" key="2">
    <source>
        <dbReference type="Pfam" id="PF00266"/>
    </source>
</evidence>
<dbReference type="InterPro" id="IPR015424">
    <property type="entry name" value="PyrdxlP-dep_Trfase"/>
</dbReference>
<dbReference type="EMBL" id="SNXS01000019">
    <property type="protein sequence ID" value="TDP59063.1"/>
    <property type="molecule type" value="Genomic_DNA"/>
</dbReference>
<dbReference type="Pfam" id="PF00266">
    <property type="entry name" value="Aminotran_5"/>
    <property type="match status" value="1"/>
</dbReference>
<dbReference type="Proteomes" id="UP000295361">
    <property type="component" value="Unassembled WGS sequence"/>
</dbReference>
<evidence type="ECO:0000256" key="1">
    <source>
        <dbReference type="ARBA" id="ARBA00022898"/>
    </source>
</evidence>
<gene>
    <name evidence="3" type="ORF">DES47_11944</name>
</gene>
<dbReference type="InterPro" id="IPR000192">
    <property type="entry name" value="Aminotrans_V_dom"/>
</dbReference>
<dbReference type="InterPro" id="IPR015421">
    <property type="entry name" value="PyrdxlP-dep_Trfase_major"/>
</dbReference>
<dbReference type="SUPFAM" id="SSF53383">
    <property type="entry name" value="PLP-dependent transferases"/>
    <property type="match status" value="1"/>
</dbReference>
<dbReference type="AlphaFoldDB" id="A0A4R6QB90"/>
<dbReference type="Gene3D" id="3.40.640.10">
    <property type="entry name" value="Type I PLP-dependent aspartate aminotransferase-like (Major domain)"/>
    <property type="match status" value="1"/>
</dbReference>
<dbReference type="OrthoDB" id="9764293at2"/>
<dbReference type="PANTHER" id="PTHR43092:SF2">
    <property type="entry name" value="HERCYNYLCYSTEINE SULFOXIDE LYASE"/>
    <property type="match status" value="1"/>
</dbReference>
<protein>
    <submittedName>
        <fullName evidence="3">Isopenicillin-N epimerase</fullName>
    </submittedName>
</protein>
<dbReference type="PROSITE" id="PS51257">
    <property type="entry name" value="PROKAR_LIPOPROTEIN"/>
    <property type="match status" value="1"/>
</dbReference>
<sequence>MREAFLLDPDLVFLNHGSFGACPREVFRVYQDWQLALERNPVEFLGRRSAALLMDARAQLAAYLGAAPEHLVFLPNATTGVNTVARALDLRPGDEVLGTDHEYGACDETWRRVCAGAGAHYRLVEVPLPFERARFADRLLAEVGPRTRLIFSSHITSVTALTFPLAELCARARQMGVLTLIDGAHAPGQLDLDLDALGADFYTGNCHKWLCAPKGSAFLHARPEHHERLQGLIVSWGHVDQGRGHEAYAGASWLERHLQWQGTRDIAAWLTVPAAIAFQQRHDWGGHRTRCHALAGEALREVVQRYGLAPIGQDADWLQMVTLPVPHHDAEALRAALFARGIEIPVTQHAGQRFVRLSVQAYNDADDIARLLAALDQVAP</sequence>
<organism evidence="3 4">
    <name type="scientific">Roseateles toxinivorans</name>
    <dbReference type="NCBI Taxonomy" id="270368"/>
    <lineage>
        <taxon>Bacteria</taxon>
        <taxon>Pseudomonadati</taxon>
        <taxon>Pseudomonadota</taxon>
        <taxon>Betaproteobacteria</taxon>
        <taxon>Burkholderiales</taxon>
        <taxon>Sphaerotilaceae</taxon>
        <taxon>Roseateles</taxon>
    </lineage>
</organism>
<dbReference type="Gene3D" id="3.90.1150.10">
    <property type="entry name" value="Aspartate Aminotransferase, domain 1"/>
    <property type="match status" value="1"/>
</dbReference>
<feature type="domain" description="Aminotransferase class V" evidence="2">
    <location>
        <begin position="30"/>
        <end position="371"/>
    </location>
</feature>
<dbReference type="InParanoid" id="A0A4R6QB90"/>
<dbReference type="InterPro" id="IPR015422">
    <property type="entry name" value="PyrdxlP-dep_Trfase_small"/>
</dbReference>
<proteinExistence type="predicted"/>
<dbReference type="PANTHER" id="PTHR43092">
    <property type="entry name" value="L-CYSTEINE DESULFHYDRASE"/>
    <property type="match status" value="1"/>
</dbReference>
<comment type="caution">
    <text evidence="3">The sequence shown here is derived from an EMBL/GenBank/DDBJ whole genome shotgun (WGS) entry which is preliminary data.</text>
</comment>
<name>A0A4R6QB90_9BURK</name>